<keyword evidence="2" id="KW-1185">Reference proteome</keyword>
<gene>
    <name evidence="1" type="ORF">DPMN_082056</name>
</gene>
<protein>
    <submittedName>
        <fullName evidence="1">Uncharacterized protein</fullName>
    </submittedName>
</protein>
<evidence type="ECO:0000313" key="2">
    <source>
        <dbReference type="Proteomes" id="UP000828390"/>
    </source>
</evidence>
<name>A0A9D3Y9A3_DREPO</name>
<dbReference type="EMBL" id="JAIWYP010000016">
    <property type="protein sequence ID" value="KAH3694616.1"/>
    <property type="molecule type" value="Genomic_DNA"/>
</dbReference>
<accession>A0A9D3Y9A3</accession>
<organism evidence="1 2">
    <name type="scientific">Dreissena polymorpha</name>
    <name type="common">Zebra mussel</name>
    <name type="synonym">Mytilus polymorpha</name>
    <dbReference type="NCBI Taxonomy" id="45954"/>
    <lineage>
        <taxon>Eukaryota</taxon>
        <taxon>Metazoa</taxon>
        <taxon>Spiralia</taxon>
        <taxon>Lophotrochozoa</taxon>
        <taxon>Mollusca</taxon>
        <taxon>Bivalvia</taxon>
        <taxon>Autobranchia</taxon>
        <taxon>Heteroconchia</taxon>
        <taxon>Euheterodonta</taxon>
        <taxon>Imparidentia</taxon>
        <taxon>Neoheterodontei</taxon>
        <taxon>Myida</taxon>
        <taxon>Dreissenoidea</taxon>
        <taxon>Dreissenidae</taxon>
        <taxon>Dreissena</taxon>
    </lineage>
</organism>
<dbReference type="AlphaFoldDB" id="A0A9D3Y9A3"/>
<evidence type="ECO:0000313" key="1">
    <source>
        <dbReference type="EMBL" id="KAH3694616.1"/>
    </source>
</evidence>
<comment type="caution">
    <text evidence="1">The sequence shown here is derived from an EMBL/GenBank/DDBJ whole genome shotgun (WGS) entry which is preliminary data.</text>
</comment>
<reference evidence="1" key="2">
    <citation type="submission" date="2020-11" db="EMBL/GenBank/DDBJ databases">
        <authorList>
            <person name="McCartney M.A."/>
            <person name="Auch B."/>
            <person name="Kono T."/>
            <person name="Mallez S."/>
            <person name="Becker A."/>
            <person name="Gohl D.M."/>
            <person name="Silverstein K.A.T."/>
            <person name="Koren S."/>
            <person name="Bechman K.B."/>
            <person name="Herman A."/>
            <person name="Abrahante J.E."/>
            <person name="Garbe J."/>
        </authorList>
    </citation>
    <scope>NUCLEOTIDE SEQUENCE</scope>
    <source>
        <strain evidence="1">Duluth1</strain>
        <tissue evidence="1">Whole animal</tissue>
    </source>
</reference>
<reference evidence="1" key="1">
    <citation type="journal article" date="2019" name="bioRxiv">
        <title>The Genome of the Zebra Mussel, Dreissena polymorpha: A Resource for Invasive Species Research.</title>
        <authorList>
            <person name="McCartney M.A."/>
            <person name="Auch B."/>
            <person name="Kono T."/>
            <person name="Mallez S."/>
            <person name="Zhang Y."/>
            <person name="Obille A."/>
            <person name="Becker A."/>
            <person name="Abrahante J.E."/>
            <person name="Garbe J."/>
            <person name="Badalamenti J.P."/>
            <person name="Herman A."/>
            <person name="Mangelson H."/>
            <person name="Liachko I."/>
            <person name="Sullivan S."/>
            <person name="Sone E.D."/>
            <person name="Koren S."/>
            <person name="Silverstein K.A.T."/>
            <person name="Beckman K.B."/>
            <person name="Gohl D.M."/>
        </authorList>
    </citation>
    <scope>NUCLEOTIDE SEQUENCE</scope>
    <source>
        <strain evidence="1">Duluth1</strain>
        <tissue evidence="1">Whole animal</tissue>
    </source>
</reference>
<dbReference type="Proteomes" id="UP000828390">
    <property type="component" value="Unassembled WGS sequence"/>
</dbReference>
<proteinExistence type="predicted"/>
<sequence>MSNTTCFELKIQCPPSQSCLQTIRLFTSLFTKSCQAIPADFPATNFDWSAQDIVYHVSKSKVKRPDIQNKNGVNCKEKAYTID</sequence>